<dbReference type="Proteomes" id="UP000318733">
    <property type="component" value="Unassembled WGS sequence"/>
</dbReference>
<protein>
    <submittedName>
        <fullName evidence="3">Glycosyltransferase family 1 protein</fullName>
    </submittedName>
</protein>
<accession>A0A556MKG7</accession>
<comment type="caution">
    <text evidence="3">The sequence shown here is derived from an EMBL/GenBank/DDBJ whole genome shotgun (WGS) entry which is preliminary data.</text>
</comment>
<dbReference type="Gene3D" id="3.40.50.2000">
    <property type="entry name" value="Glycogen Phosphorylase B"/>
    <property type="match status" value="2"/>
</dbReference>
<dbReference type="PANTHER" id="PTHR46401">
    <property type="entry name" value="GLYCOSYLTRANSFERASE WBBK-RELATED"/>
    <property type="match status" value="1"/>
</dbReference>
<evidence type="ECO:0000259" key="1">
    <source>
        <dbReference type="Pfam" id="PF00534"/>
    </source>
</evidence>
<name>A0A556MKG7_9SPHI</name>
<feature type="domain" description="Glycosyl transferase family 1" evidence="1">
    <location>
        <begin position="192"/>
        <end position="345"/>
    </location>
</feature>
<dbReference type="SUPFAM" id="SSF53756">
    <property type="entry name" value="UDP-Glycosyltransferase/glycogen phosphorylase"/>
    <property type="match status" value="1"/>
</dbReference>
<dbReference type="InterPro" id="IPR015393">
    <property type="entry name" value="DUF1972"/>
</dbReference>
<dbReference type="Pfam" id="PF09314">
    <property type="entry name" value="DUF1972"/>
    <property type="match status" value="1"/>
</dbReference>
<reference evidence="3 4" key="1">
    <citation type="submission" date="2019-07" db="EMBL/GenBank/DDBJ databases">
        <authorList>
            <person name="Huq M.A."/>
        </authorList>
    </citation>
    <scope>NUCLEOTIDE SEQUENCE [LARGE SCALE GENOMIC DNA]</scope>
    <source>
        <strain evidence="3 4">MAH-19</strain>
    </source>
</reference>
<dbReference type="OrthoDB" id="9792269at2"/>
<keyword evidence="3" id="KW-0808">Transferase</keyword>
<keyword evidence="4" id="KW-1185">Reference proteome</keyword>
<dbReference type="PANTHER" id="PTHR46401:SF8">
    <property type="entry name" value="BLL6006 PROTEIN"/>
    <property type="match status" value="1"/>
</dbReference>
<dbReference type="RefSeq" id="WP_144248353.1">
    <property type="nucleotide sequence ID" value="NZ_VLPK01000002.1"/>
</dbReference>
<evidence type="ECO:0000259" key="2">
    <source>
        <dbReference type="Pfam" id="PF09314"/>
    </source>
</evidence>
<dbReference type="AlphaFoldDB" id="A0A556MKG7"/>
<dbReference type="GO" id="GO:0016757">
    <property type="term" value="F:glycosyltransferase activity"/>
    <property type="evidence" value="ECO:0007669"/>
    <property type="project" value="InterPro"/>
</dbReference>
<feature type="domain" description="DUF1972" evidence="2">
    <location>
        <begin position="109"/>
        <end position="177"/>
    </location>
</feature>
<sequence length="367" mass="41481">MRIAAFGFRSIPLAKGAAGADKFALELFPRLVNRGHSVLAYNRRYPDVFVDVDEYKGVKIKTFKTSAKKGLDTLVHSCKCTFDIIFNNTADIVHIQNGGNSIWAIPLRLFGKKVFISQDGVDWKRDKWPWYGKLYLRFSAYLTAHLPNEVIFDNVIAKKLFEDKFKKNYKFIPFGSEVEAGTSDTDILERLGLEKGSYYLFVGRFIPDKGLHYLIPAFKNSGSKKKLLLIGGSPNPSSYEKQLMDMADSQVIFPGYVYGNDTNTLMVNSYCYIQPSDVEGLSPVVLTVMGLNVPLIVSDIEENQYAVNGTARMFEKGNIKSLTEEINYCENNYPEMLKLAQKASERALSAFNWEKVADEHVEVFLNS</sequence>
<evidence type="ECO:0000313" key="4">
    <source>
        <dbReference type="Proteomes" id="UP000318733"/>
    </source>
</evidence>
<dbReference type="Pfam" id="PF00534">
    <property type="entry name" value="Glycos_transf_1"/>
    <property type="match status" value="1"/>
</dbReference>
<gene>
    <name evidence="3" type="ORF">FO440_11180</name>
</gene>
<dbReference type="EMBL" id="VLPK01000002">
    <property type="protein sequence ID" value="TSJ40315.1"/>
    <property type="molecule type" value="Genomic_DNA"/>
</dbReference>
<organism evidence="3 4">
    <name type="scientific">Mucilaginibacter corticis</name>
    <dbReference type="NCBI Taxonomy" id="2597670"/>
    <lineage>
        <taxon>Bacteria</taxon>
        <taxon>Pseudomonadati</taxon>
        <taxon>Bacteroidota</taxon>
        <taxon>Sphingobacteriia</taxon>
        <taxon>Sphingobacteriales</taxon>
        <taxon>Sphingobacteriaceae</taxon>
        <taxon>Mucilaginibacter</taxon>
    </lineage>
</organism>
<dbReference type="InterPro" id="IPR001296">
    <property type="entry name" value="Glyco_trans_1"/>
</dbReference>
<evidence type="ECO:0000313" key="3">
    <source>
        <dbReference type="EMBL" id="TSJ40315.1"/>
    </source>
</evidence>
<proteinExistence type="predicted"/>